<dbReference type="InterPro" id="IPR002052">
    <property type="entry name" value="DNA_methylase_N6_adenine_CS"/>
</dbReference>
<gene>
    <name evidence="3" type="ORF">BDY17DRAFT_238635</name>
</gene>
<feature type="region of interest" description="Disordered" evidence="2">
    <location>
        <begin position="104"/>
        <end position="128"/>
    </location>
</feature>
<dbReference type="PROSITE" id="PS51143">
    <property type="entry name" value="MT_A70"/>
    <property type="match status" value="1"/>
</dbReference>
<evidence type="ECO:0000313" key="4">
    <source>
        <dbReference type="Proteomes" id="UP000799767"/>
    </source>
</evidence>
<feature type="non-terminal residue" evidence="3">
    <location>
        <position position="1"/>
    </location>
</feature>
<comment type="similarity">
    <text evidence="1">Belongs to the MT-A70-like family.</text>
</comment>
<dbReference type="PROSITE" id="PS00092">
    <property type="entry name" value="N6_MTASE"/>
    <property type="match status" value="1"/>
</dbReference>
<feature type="non-terminal residue" evidence="3">
    <location>
        <position position="433"/>
    </location>
</feature>
<name>A0A6A6PSC1_9PEZI</name>
<dbReference type="RefSeq" id="XP_033589570.1">
    <property type="nucleotide sequence ID" value="XM_033730334.1"/>
</dbReference>
<evidence type="ECO:0000313" key="3">
    <source>
        <dbReference type="EMBL" id="KAF2483000.1"/>
    </source>
</evidence>
<evidence type="ECO:0000256" key="2">
    <source>
        <dbReference type="SAM" id="MobiDB-lite"/>
    </source>
</evidence>
<dbReference type="InterPro" id="IPR007757">
    <property type="entry name" value="MT-A70-like"/>
</dbReference>
<reference evidence="3" key="1">
    <citation type="journal article" date="2020" name="Stud. Mycol.">
        <title>101 Dothideomycetes genomes: a test case for predicting lifestyles and emergence of pathogens.</title>
        <authorList>
            <person name="Haridas S."/>
            <person name="Albert R."/>
            <person name="Binder M."/>
            <person name="Bloem J."/>
            <person name="Labutti K."/>
            <person name="Salamov A."/>
            <person name="Andreopoulos B."/>
            <person name="Baker S."/>
            <person name="Barry K."/>
            <person name="Bills G."/>
            <person name="Bluhm B."/>
            <person name="Cannon C."/>
            <person name="Castanera R."/>
            <person name="Culley D."/>
            <person name="Daum C."/>
            <person name="Ezra D."/>
            <person name="Gonzalez J."/>
            <person name="Henrissat B."/>
            <person name="Kuo A."/>
            <person name="Liang C."/>
            <person name="Lipzen A."/>
            <person name="Lutzoni F."/>
            <person name="Magnuson J."/>
            <person name="Mondo S."/>
            <person name="Nolan M."/>
            <person name="Ohm R."/>
            <person name="Pangilinan J."/>
            <person name="Park H.-J."/>
            <person name="Ramirez L."/>
            <person name="Alfaro M."/>
            <person name="Sun H."/>
            <person name="Tritt A."/>
            <person name="Yoshinaga Y."/>
            <person name="Zwiers L.-H."/>
            <person name="Turgeon B."/>
            <person name="Goodwin S."/>
            <person name="Spatafora J."/>
            <person name="Crous P."/>
            <person name="Grigoriev I."/>
        </authorList>
    </citation>
    <scope>NUCLEOTIDE SEQUENCE</scope>
    <source>
        <strain evidence="3">CBS 113389</strain>
    </source>
</reference>
<dbReference type="Pfam" id="PF05063">
    <property type="entry name" value="MT-A70"/>
    <property type="match status" value="1"/>
</dbReference>
<dbReference type="OrthoDB" id="61116at2759"/>
<accession>A0A6A6PSC1</accession>
<dbReference type="GO" id="GO:0005634">
    <property type="term" value="C:nucleus"/>
    <property type="evidence" value="ECO:0007669"/>
    <property type="project" value="TreeGrafter"/>
</dbReference>
<dbReference type="EMBL" id="MU001635">
    <property type="protein sequence ID" value="KAF2483000.1"/>
    <property type="molecule type" value="Genomic_DNA"/>
</dbReference>
<dbReference type="Proteomes" id="UP000799767">
    <property type="component" value="Unassembled WGS sequence"/>
</dbReference>
<dbReference type="PANTHER" id="PTHR12829:SF4">
    <property type="entry name" value="N(6)-ADENINE-SPECIFIC METHYLTRANSFERASE METTL4"/>
    <property type="match status" value="1"/>
</dbReference>
<dbReference type="GO" id="GO:0008168">
    <property type="term" value="F:methyltransferase activity"/>
    <property type="evidence" value="ECO:0007669"/>
    <property type="project" value="InterPro"/>
</dbReference>
<dbReference type="GO" id="GO:0032259">
    <property type="term" value="P:methylation"/>
    <property type="evidence" value="ECO:0007669"/>
    <property type="project" value="InterPro"/>
</dbReference>
<dbReference type="AlphaFoldDB" id="A0A6A6PSC1"/>
<protein>
    <submittedName>
        <fullName evidence="3">MT-A70-domain-containing protein</fullName>
    </submittedName>
</protein>
<dbReference type="GeneID" id="54471336"/>
<dbReference type="PANTHER" id="PTHR12829">
    <property type="entry name" value="N6-ADENOSINE-METHYLTRANSFERASE"/>
    <property type="match status" value="1"/>
</dbReference>
<proteinExistence type="inferred from homology"/>
<organism evidence="3 4">
    <name type="scientific">Neohortaea acidophila</name>
    <dbReference type="NCBI Taxonomy" id="245834"/>
    <lineage>
        <taxon>Eukaryota</taxon>
        <taxon>Fungi</taxon>
        <taxon>Dikarya</taxon>
        <taxon>Ascomycota</taxon>
        <taxon>Pezizomycotina</taxon>
        <taxon>Dothideomycetes</taxon>
        <taxon>Dothideomycetidae</taxon>
        <taxon>Mycosphaerellales</taxon>
        <taxon>Teratosphaeriaceae</taxon>
        <taxon>Neohortaea</taxon>
    </lineage>
</organism>
<dbReference type="InterPro" id="IPR029063">
    <property type="entry name" value="SAM-dependent_MTases_sf"/>
</dbReference>
<keyword evidence="4" id="KW-1185">Reference proteome</keyword>
<dbReference type="GO" id="GO:0003676">
    <property type="term" value="F:nucleic acid binding"/>
    <property type="evidence" value="ECO:0007669"/>
    <property type="project" value="InterPro"/>
</dbReference>
<evidence type="ECO:0000256" key="1">
    <source>
        <dbReference type="PROSITE-ProRule" id="PRU00489"/>
    </source>
</evidence>
<sequence length="433" mass="48306">SAILWQNPEATITLLDIPESIAAAQEGAEADFPLNLLSSSPLLAPFTTNEPKSAAAKATLQGNSGASDVHRAYGDILRQALEGVKAIRPASWCLPRPFVSERPRAAKKRKLKHVSDGAPGDHELATEPQLPSDLLPALALDKKHDSQQYTMRLPPSRTNHDSRKATDHSAHFFSNDTTQTELLDVESSASTSIHRFYVPPNASFFIGDCRDAASFRKAVQSHAAKTKVLPRFDLIILDPPWPNRSIKRTHQTPGSTYATLPSLADIRDASLDMQLDNLMTEDGFIGVWITNKHSVRDLVLGPNGLFENWGVQPVEEWIWLKVTALGAPVTPIDALWRKPYEVFLLGRRRDFTGSNETSQVKRKVIIGVPDLHSRKPCLKELLVPLVAKQEKHRVLEIFARYLVAGWCSWGNECIKFNWDGCWKRILDAQHDET</sequence>
<feature type="compositionally biased region" description="Basic and acidic residues" evidence="2">
    <location>
        <begin position="113"/>
        <end position="125"/>
    </location>
</feature>
<dbReference type="SUPFAM" id="SSF53335">
    <property type="entry name" value="S-adenosyl-L-methionine-dependent methyltransferases"/>
    <property type="match status" value="1"/>
</dbReference>